<dbReference type="InterPro" id="IPR038081">
    <property type="entry name" value="CalX-like_sf"/>
</dbReference>
<dbReference type="GO" id="GO:0003824">
    <property type="term" value="F:catalytic activity"/>
    <property type="evidence" value="ECO:0007669"/>
    <property type="project" value="InterPro"/>
</dbReference>
<dbReference type="Gene3D" id="2.60.40.3440">
    <property type="match status" value="1"/>
</dbReference>
<dbReference type="CDD" id="cd10283">
    <property type="entry name" value="MnuA_DNase1-like"/>
    <property type="match status" value="1"/>
</dbReference>
<evidence type="ECO:0000256" key="1">
    <source>
        <dbReference type="ARBA" id="ARBA00022729"/>
    </source>
</evidence>
<dbReference type="GO" id="GO:0007154">
    <property type="term" value="P:cell communication"/>
    <property type="evidence" value="ECO:0007669"/>
    <property type="project" value="InterPro"/>
</dbReference>
<accession>A0A7Y9XTQ2</accession>
<dbReference type="Pfam" id="PF17963">
    <property type="entry name" value="Big_9"/>
    <property type="match status" value="1"/>
</dbReference>
<dbReference type="PANTHER" id="PTHR42834">
    <property type="entry name" value="ENDONUCLEASE/EXONUCLEASE/PHOSPHATASE FAMILY PROTEIN (AFU_ORTHOLOGUE AFUA_3G09210)"/>
    <property type="match status" value="1"/>
</dbReference>
<dbReference type="Pfam" id="PF00353">
    <property type="entry name" value="HemolysinCabind"/>
    <property type="match status" value="2"/>
</dbReference>
<evidence type="ECO:0000313" key="5">
    <source>
        <dbReference type="EMBL" id="NYH94247.1"/>
    </source>
</evidence>
<proteinExistence type="predicted"/>
<dbReference type="SUPFAM" id="SSF141072">
    <property type="entry name" value="CalX-like"/>
    <property type="match status" value="1"/>
</dbReference>
<dbReference type="InterPro" id="IPR011049">
    <property type="entry name" value="Serralysin-like_metalloprot_C"/>
</dbReference>
<dbReference type="Pfam" id="PF03372">
    <property type="entry name" value="Exo_endo_phos"/>
    <property type="match status" value="1"/>
</dbReference>
<keyword evidence="2" id="KW-0677">Repeat</keyword>
<dbReference type="PRINTS" id="PR00313">
    <property type="entry name" value="CABNDNGRPT"/>
</dbReference>
<dbReference type="RefSeq" id="WP_179406181.1">
    <property type="nucleotide sequence ID" value="NZ_BMGF01000001.1"/>
</dbReference>
<keyword evidence="1" id="KW-0732">Signal</keyword>
<organism evidence="5 6">
    <name type="scientific">Novosphingobium marinum</name>
    <dbReference type="NCBI Taxonomy" id="1514948"/>
    <lineage>
        <taxon>Bacteria</taxon>
        <taxon>Pseudomonadati</taxon>
        <taxon>Pseudomonadota</taxon>
        <taxon>Alphaproteobacteria</taxon>
        <taxon>Sphingomonadales</taxon>
        <taxon>Sphingomonadaceae</taxon>
        <taxon>Novosphingobium</taxon>
    </lineage>
</organism>
<gene>
    <name evidence="5" type="ORF">FHS75_000552</name>
</gene>
<dbReference type="GO" id="GO:0016020">
    <property type="term" value="C:membrane"/>
    <property type="evidence" value="ECO:0007669"/>
    <property type="project" value="InterPro"/>
</dbReference>
<dbReference type="CDD" id="cd04486">
    <property type="entry name" value="YhcR_OBF_like"/>
    <property type="match status" value="1"/>
</dbReference>
<evidence type="ECO:0000313" key="6">
    <source>
        <dbReference type="Proteomes" id="UP000522081"/>
    </source>
</evidence>
<evidence type="ECO:0000256" key="3">
    <source>
        <dbReference type="ARBA" id="ARBA00022837"/>
    </source>
</evidence>
<dbReference type="SUPFAM" id="SSF56219">
    <property type="entry name" value="DNase I-like"/>
    <property type="match status" value="1"/>
</dbReference>
<keyword evidence="3" id="KW-0106">Calcium</keyword>
<reference evidence="5 6" key="1">
    <citation type="submission" date="2020-07" db="EMBL/GenBank/DDBJ databases">
        <title>Genomic Encyclopedia of Type Strains, Phase IV (KMG-IV): sequencing the most valuable type-strain genomes for metagenomic binning, comparative biology and taxonomic classification.</title>
        <authorList>
            <person name="Goeker M."/>
        </authorList>
    </citation>
    <scope>NUCLEOTIDE SEQUENCE [LARGE SCALE GENOMIC DNA]</scope>
    <source>
        <strain evidence="5 6">DSM 29043</strain>
    </source>
</reference>
<dbReference type="PROSITE" id="PS00330">
    <property type="entry name" value="HEMOLYSIN_CALCIUM"/>
    <property type="match status" value="1"/>
</dbReference>
<dbReference type="Gene3D" id="3.60.10.10">
    <property type="entry name" value="Endonuclease/exonuclease/phosphatase"/>
    <property type="match status" value="1"/>
</dbReference>
<evidence type="ECO:0000256" key="2">
    <source>
        <dbReference type="ARBA" id="ARBA00022737"/>
    </source>
</evidence>
<dbReference type="InterPro" id="IPR003644">
    <property type="entry name" value="Calx_beta"/>
</dbReference>
<dbReference type="PANTHER" id="PTHR42834:SF1">
    <property type="entry name" value="ENDONUCLEASE_EXONUCLEASE_PHOSPHATASE FAMILY PROTEIN (AFU_ORTHOLOGUE AFUA_3G09210)"/>
    <property type="match status" value="1"/>
</dbReference>
<feature type="domain" description="Calx-beta" evidence="4">
    <location>
        <begin position="407"/>
        <end position="507"/>
    </location>
</feature>
<dbReference type="Gene3D" id="2.60.40.2030">
    <property type="match status" value="1"/>
</dbReference>
<evidence type="ECO:0000259" key="4">
    <source>
        <dbReference type="SMART" id="SM00237"/>
    </source>
</evidence>
<dbReference type="Proteomes" id="UP000522081">
    <property type="component" value="Unassembled WGS sequence"/>
</dbReference>
<dbReference type="InterPro" id="IPR018511">
    <property type="entry name" value="Hemolysin-typ_Ca-bd_CS"/>
</dbReference>
<keyword evidence="6" id="KW-1185">Reference proteome</keyword>
<dbReference type="SMART" id="SM00237">
    <property type="entry name" value="Calx_beta"/>
    <property type="match status" value="1"/>
</dbReference>
<protein>
    <recommendedName>
        <fullName evidence="4">Calx-beta domain-containing protein</fullName>
    </recommendedName>
</protein>
<dbReference type="EMBL" id="JACBZF010000001">
    <property type="protein sequence ID" value="NYH94247.1"/>
    <property type="molecule type" value="Genomic_DNA"/>
</dbReference>
<sequence length="1366" mass="141133">MGMLYFSLASGNYSQDWSDTGLITTDDDWSGVDNITGFRGDGLTGSTGTDPQTILGENTTEIDVIANQTSTGLSTGGVVEFELADPVVAFQGSGTADAPYLVFYMDTTGRANVTFAATLRDIDDGTSAVQPVAFQYRVGETGDFTNIASAFVSDANTGGTTPVSFTLPGDAEDQALVQIRAITSNAAGSDAFIGVDDIVISSDATVAATTIFEEDFTGFTGAGFAPTPSAGQLDSDIYSVTGLSDGDIAFGGTGDSGDFARGTTAGGVTTGGVFAIDRSGDTGIWFQPAGSDFTPGEFIIAVTNSAGPTDTFTLAYDLLFLNDQARGNTLEVAVSTDGTTYTDLSAFDFVTPEASDGSGVQTVAYSDSFTLGSNVATGDTFYIRFASDDLVGGGSRDELGLDNIVVTTGTVAPPATGVLSIADAGSVLEGDSGSKTVSFTVTRSGDTTGAASADWTVTPGDTDAADFAGATSGTVSFADGEDTATIDILVSGDTDIEDDEAFEIILTNPVNATISDGTATATIADDDAPPIPIYEIQGAGHLSTYEGQTVLTTGIVTAVQDDGFYLQDAAGDGDIATSDAIFVYTRTAPTVATGDDVRVTGIVSEFIPGGASSGNLSITEIVSPTVVTVSTGNALPDAVVLGVDRVAPTEIIDDDGLTSFDPVSDGIDFYESLEFMRVSVNDPVSVSSTNRFGEFYVVANDGSGATNVSARGTVTIDGTGGILGVTDVDTGDFNPERLQIDAGDFTPGAIPDVIVGTQLENLTGVLGYSFGNFELLATEGVAIRSASPIAREGSLIVGDADNLTVATYNVLNLDPGDGAARFELLAEDIAYSLNAPDIVALQEVQDNNGATNDGTVSADVTLQMLTDAIFAESGIRYEWIDNPFIADGTNGGEPGGNIRTAFLYNPDRVDLVSGSIRSIEVAGQQTDTDNPFYDARLPLVASFEFNGSTITLVNNHFSSKGGSDPLYGSTQPPENGSADERFAQAQAVADFVATEEGSVDGVIVLGDLNEFAFEDPLDPLRDQGLSDLLGLLPVEERYSYLFEGNAQALDHIFVTSSLLGLAAIDAVHINAEFDEGDVASDHDPLLASFTIPANADPVATDDRAETKFNGSVRIDVLANDTDSDGDQLEIVSIADPGQGSVVVNSDGSLTYTPDARSRRGTDEFEYTVSDGNGGFDTATVTVEISRRGPQLDDARIGDEGRNVLAGGSGDDFLDGRGGNDFLIGNSGDDILLGGAGDDMLVDLMGSNVLRGGEGRDVMKGGFGSNRYVFDDGDTGADIGSADVIHGLEGSIGNIIDLSLIDAIDGGSDDAFTFLGDGAFTGSSGELRYEKDGPFTQIQADTDGDQVADYVILAFGRIDFIASDFAF</sequence>
<dbReference type="InterPro" id="IPR001343">
    <property type="entry name" value="Hemolysn_Ca-bd"/>
</dbReference>
<dbReference type="GO" id="GO:0005509">
    <property type="term" value="F:calcium ion binding"/>
    <property type="evidence" value="ECO:0007669"/>
    <property type="project" value="InterPro"/>
</dbReference>
<name>A0A7Y9XTQ2_9SPHN</name>
<dbReference type="Gene3D" id="2.150.10.10">
    <property type="entry name" value="Serralysin-like metalloprotease, C-terminal"/>
    <property type="match status" value="1"/>
</dbReference>
<dbReference type="InterPro" id="IPR005135">
    <property type="entry name" value="Endo/exonuclease/phosphatase"/>
</dbReference>
<dbReference type="SUPFAM" id="SSF51120">
    <property type="entry name" value="beta-Roll"/>
    <property type="match status" value="1"/>
</dbReference>
<dbReference type="InterPro" id="IPR036691">
    <property type="entry name" value="Endo/exonu/phosph_ase_sf"/>
</dbReference>
<comment type="caution">
    <text evidence="5">The sequence shown here is derived from an EMBL/GenBank/DDBJ whole genome shotgun (WGS) entry which is preliminary data.</text>
</comment>